<name>A0A917PJE3_9MICO</name>
<dbReference type="RefSeq" id="WP_188743309.1">
    <property type="nucleotide sequence ID" value="NZ_BAABFW010000030.1"/>
</dbReference>
<gene>
    <name evidence="1" type="ORF">GCM10011372_20210</name>
</gene>
<keyword evidence="2" id="KW-1185">Reference proteome</keyword>
<sequence>MSGDQLTAQASMQAFKFGVRVFAPCEAVSLTSAPDARHVTLAEGAGIHYAAALSVRSRHPAFIGLRPGHPRLAAWDDVKRSRPG</sequence>
<dbReference type="Proteomes" id="UP000636956">
    <property type="component" value="Unassembled WGS sequence"/>
</dbReference>
<evidence type="ECO:0000313" key="1">
    <source>
        <dbReference type="EMBL" id="GGJ81671.1"/>
    </source>
</evidence>
<accession>A0A917PJE3</accession>
<reference evidence="1" key="1">
    <citation type="journal article" date="2014" name="Int. J. Syst. Evol. Microbiol.">
        <title>Complete genome sequence of Corynebacterium casei LMG S-19264T (=DSM 44701T), isolated from a smear-ripened cheese.</title>
        <authorList>
            <consortium name="US DOE Joint Genome Institute (JGI-PGF)"/>
            <person name="Walter F."/>
            <person name="Albersmeier A."/>
            <person name="Kalinowski J."/>
            <person name="Ruckert C."/>
        </authorList>
    </citation>
    <scope>NUCLEOTIDE SEQUENCE</scope>
    <source>
        <strain evidence="1">CGMCC 1.8984</strain>
    </source>
</reference>
<proteinExistence type="predicted"/>
<organism evidence="1 2">
    <name type="scientific">Agromyces bauzanensis</name>
    <dbReference type="NCBI Taxonomy" id="1308924"/>
    <lineage>
        <taxon>Bacteria</taxon>
        <taxon>Bacillati</taxon>
        <taxon>Actinomycetota</taxon>
        <taxon>Actinomycetes</taxon>
        <taxon>Micrococcales</taxon>
        <taxon>Microbacteriaceae</taxon>
        <taxon>Agromyces</taxon>
    </lineage>
</organism>
<evidence type="ECO:0000313" key="2">
    <source>
        <dbReference type="Proteomes" id="UP000636956"/>
    </source>
</evidence>
<protein>
    <submittedName>
        <fullName evidence="1">Uncharacterized protein</fullName>
    </submittedName>
</protein>
<dbReference type="EMBL" id="BMMD01000010">
    <property type="protein sequence ID" value="GGJ81671.1"/>
    <property type="molecule type" value="Genomic_DNA"/>
</dbReference>
<comment type="caution">
    <text evidence="1">The sequence shown here is derived from an EMBL/GenBank/DDBJ whole genome shotgun (WGS) entry which is preliminary data.</text>
</comment>
<dbReference type="AlphaFoldDB" id="A0A917PJE3"/>
<reference evidence="1" key="2">
    <citation type="submission" date="2020-09" db="EMBL/GenBank/DDBJ databases">
        <authorList>
            <person name="Sun Q."/>
            <person name="Zhou Y."/>
        </authorList>
    </citation>
    <scope>NUCLEOTIDE SEQUENCE</scope>
    <source>
        <strain evidence="1">CGMCC 1.8984</strain>
    </source>
</reference>